<feature type="transmembrane region" description="Helical" evidence="17">
    <location>
        <begin position="281"/>
        <end position="302"/>
    </location>
</feature>
<evidence type="ECO:0000313" key="18">
    <source>
        <dbReference type="EMBL" id="CAH3113106.1"/>
    </source>
</evidence>
<accession>A0ABN8NKS5</accession>
<organism evidence="18 19">
    <name type="scientific">Porites lobata</name>
    <dbReference type="NCBI Taxonomy" id="104759"/>
    <lineage>
        <taxon>Eukaryota</taxon>
        <taxon>Metazoa</taxon>
        <taxon>Cnidaria</taxon>
        <taxon>Anthozoa</taxon>
        <taxon>Hexacorallia</taxon>
        <taxon>Scleractinia</taxon>
        <taxon>Fungiina</taxon>
        <taxon>Poritidae</taxon>
        <taxon>Porites</taxon>
    </lineage>
</organism>
<feature type="transmembrane region" description="Helical" evidence="17">
    <location>
        <begin position="15"/>
        <end position="34"/>
    </location>
</feature>
<keyword evidence="4" id="KW-0633">Potassium transport</keyword>
<comment type="caution">
    <text evidence="18">The sequence shown here is derived from an EMBL/GenBank/DDBJ whole genome shotgun (WGS) entry which is preliminary data.</text>
</comment>
<evidence type="ECO:0000256" key="16">
    <source>
        <dbReference type="ARBA" id="ARBA00044317"/>
    </source>
</evidence>
<feature type="transmembrane region" description="Helical" evidence="17">
    <location>
        <begin position="349"/>
        <end position="374"/>
    </location>
</feature>
<keyword evidence="8 17" id="KW-1133">Transmembrane helix</keyword>
<gene>
    <name evidence="18" type="ORF">PLOB_00021320</name>
</gene>
<dbReference type="Proteomes" id="UP001159405">
    <property type="component" value="Unassembled WGS sequence"/>
</dbReference>
<keyword evidence="7" id="KW-0630">Potassium</keyword>
<evidence type="ECO:0000256" key="12">
    <source>
        <dbReference type="ARBA" id="ARBA00024169"/>
    </source>
</evidence>
<keyword evidence="6" id="KW-0631">Potassium channel</keyword>
<evidence type="ECO:0000256" key="3">
    <source>
        <dbReference type="ARBA" id="ARBA00022448"/>
    </source>
</evidence>
<keyword evidence="11" id="KW-0407">Ion channel</keyword>
<evidence type="ECO:0000256" key="15">
    <source>
        <dbReference type="ARBA" id="ARBA00034544"/>
    </source>
</evidence>
<reference evidence="18 19" key="1">
    <citation type="submission" date="2022-05" db="EMBL/GenBank/DDBJ databases">
        <authorList>
            <consortium name="Genoscope - CEA"/>
            <person name="William W."/>
        </authorList>
    </citation>
    <scope>NUCLEOTIDE SEQUENCE [LARGE SCALE GENOMIC DNA]</scope>
</reference>
<evidence type="ECO:0000256" key="4">
    <source>
        <dbReference type="ARBA" id="ARBA00022538"/>
    </source>
</evidence>
<feature type="transmembrane region" description="Helical" evidence="17">
    <location>
        <begin position="113"/>
        <end position="136"/>
    </location>
</feature>
<dbReference type="InterPro" id="IPR010617">
    <property type="entry name" value="TMEM175-like"/>
</dbReference>
<dbReference type="EMBL" id="CALNXK010000025">
    <property type="protein sequence ID" value="CAH3113106.1"/>
    <property type="molecule type" value="Genomic_DNA"/>
</dbReference>
<dbReference type="Pfam" id="PF06736">
    <property type="entry name" value="TMEM175"/>
    <property type="match status" value="2"/>
</dbReference>
<evidence type="ECO:0000313" key="19">
    <source>
        <dbReference type="Proteomes" id="UP001159405"/>
    </source>
</evidence>
<evidence type="ECO:0000256" key="2">
    <source>
        <dbReference type="ARBA" id="ARBA00006920"/>
    </source>
</evidence>
<feature type="transmembrane region" description="Helical" evidence="17">
    <location>
        <begin position="164"/>
        <end position="183"/>
    </location>
</feature>
<keyword evidence="3" id="KW-0813">Transport</keyword>
<keyword evidence="9" id="KW-0406">Ion transport</keyword>
<evidence type="ECO:0000256" key="7">
    <source>
        <dbReference type="ARBA" id="ARBA00022958"/>
    </source>
</evidence>
<evidence type="ECO:0000256" key="10">
    <source>
        <dbReference type="ARBA" id="ARBA00023136"/>
    </source>
</evidence>
<evidence type="ECO:0000256" key="14">
    <source>
        <dbReference type="ARBA" id="ARBA00034430"/>
    </source>
</evidence>
<feature type="transmembrane region" description="Helical" evidence="17">
    <location>
        <begin position="420"/>
        <end position="443"/>
    </location>
</feature>
<evidence type="ECO:0000256" key="17">
    <source>
        <dbReference type="SAM" id="Phobius"/>
    </source>
</evidence>
<evidence type="ECO:0000256" key="11">
    <source>
        <dbReference type="ARBA" id="ARBA00023303"/>
    </source>
</evidence>
<evidence type="ECO:0000256" key="13">
    <source>
        <dbReference type="ARBA" id="ARBA00030477"/>
    </source>
</evidence>
<feature type="transmembrane region" description="Helical" evidence="17">
    <location>
        <begin position="84"/>
        <end position="101"/>
    </location>
</feature>
<feature type="transmembrane region" description="Helical" evidence="17">
    <location>
        <begin position="314"/>
        <end position="337"/>
    </location>
</feature>
<comment type="catalytic activity">
    <reaction evidence="14">
        <text>K(+)(in) = K(+)(out)</text>
        <dbReference type="Rhea" id="RHEA:29463"/>
        <dbReference type="ChEBI" id="CHEBI:29103"/>
    </reaction>
</comment>
<comment type="catalytic activity">
    <reaction evidence="12">
        <text>H(+)(in) = H(+)(out)</text>
        <dbReference type="Rhea" id="RHEA:34979"/>
        <dbReference type="ChEBI" id="CHEBI:15378"/>
    </reaction>
</comment>
<comment type="subcellular location">
    <subcellularLocation>
        <location evidence="1">Membrane</location>
        <topology evidence="1">Multi-pass membrane protein</topology>
    </subcellularLocation>
</comment>
<proteinExistence type="inferred from homology"/>
<comment type="similarity">
    <text evidence="2">Belongs to the TMEM175 family.</text>
</comment>
<evidence type="ECO:0000256" key="6">
    <source>
        <dbReference type="ARBA" id="ARBA00022826"/>
    </source>
</evidence>
<feature type="transmembrane region" description="Helical" evidence="17">
    <location>
        <begin position="395"/>
        <end position="414"/>
    </location>
</feature>
<dbReference type="PANTHER" id="PTHR31462">
    <property type="entry name" value="ENDOSOMAL/LYSOSOMAL POTASSIUM CHANNEL TMEM175"/>
    <property type="match status" value="1"/>
</dbReference>
<keyword evidence="19" id="KW-1185">Reference proteome</keyword>
<protein>
    <recommendedName>
        <fullName evidence="15">Endosomal/lysosomal proton channel TMEM175</fullName>
    </recommendedName>
    <alternativeName>
        <fullName evidence="16">Potassium channel TMEM175</fullName>
    </alternativeName>
    <alternativeName>
        <fullName evidence="13">Transmembrane protein 175</fullName>
    </alternativeName>
</protein>
<evidence type="ECO:0000256" key="5">
    <source>
        <dbReference type="ARBA" id="ARBA00022692"/>
    </source>
</evidence>
<name>A0ABN8NKS5_9CNID</name>
<evidence type="ECO:0000256" key="1">
    <source>
        <dbReference type="ARBA" id="ARBA00004141"/>
    </source>
</evidence>
<feature type="transmembrane region" description="Helical" evidence="17">
    <location>
        <begin position="54"/>
        <end position="72"/>
    </location>
</feature>
<sequence length="491" mass="56282">MAEERDLVHLNRLKCFNDAVFAIVSTILILPIRRLELNSDTDLKGELEDRWGQLLVYFFAFLVICAVWESHVHRFKILSHIDDVSIWLNLTSLMFTSFLPFTCALEGKYPKKYLPIVLICVDMLILEVLEVIMIWYSFRQSDLLIEELQELPEEQRKERRDYMLAKKLLNPLLYVLAACLSNVNTISAWVLISIVIVTPCIHRFIGIVFRKCKAIRMPGADFDLMFGNYIDTERVECFSDGVFSIVATLLVLDITTENFPKEADVTKNGIDKTVLDMWPKFLVYIATFIVIAFLWFVHHSLFHCIRRMNQIMLVANNISLAFVGYFPFLVAIFNKYVVDPKKLDADTKLAVQCGSLAIFCASLSQAVVFIVALWKGSSHLEPRANPSISRNSHCYLALKLTIIPIVSLFGYYITFANYTAIYIAFHTAVFITPFLFLALKIIFGRREIGVMRHDIIIDDDTDTWVPPPHRSRLRVQKKGVGDTILADTLAV</sequence>
<dbReference type="PANTHER" id="PTHR31462:SF5">
    <property type="entry name" value="ENDOSOMAL_LYSOSOMAL PROTON CHANNEL TMEM175"/>
    <property type="match status" value="1"/>
</dbReference>
<evidence type="ECO:0000256" key="8">
    <source>
        <dbReference type="ARBA" id="ARBA00022989"/>
    </source>
</evidence>
<keyword evidence="5 17" id="KW-0812">Transmembrane</keyword>
<keyword evidence="10 17" id="KW-0472">Membrane</keyword>
<evidence type="ECO:0000256" key="9">
    <source>
        <dbReference type="ARBA" id="ARBA00023065"/>
    </source>
</evidence>